<comment type="subcellular location">
    <subcellularLocation>
        <location evidence="1">Nucleus</location>
    </subcellularLocation>
</comment>
<keyword evidence="3" id="KW-0677">Repeat</keyword>
<organism evidence="9 10">
    <name type="scientific">Perkinsus olseni</name>
    <name type="common">Perkinsus atlanticus</name>
    <dbReference type="NCBI Taxonomy" id="32597"/>
    <lineage>
        <taxon>Eukaryota</taxon>
        <taxon>Sar</taxon>
        <taxon>Alveolata</taxon>
        <taxon>Perkinsozoa</taxon>
        <taxon>Perkinsea</taxon>
        <taxon>Perkinsida</taxon>
        <taxon>Perkinsidae</taxon>
        <taxon>Perkinsus</taxon>
    </lineage>
</organism>
<gene>
    <name evidence="9" type="ORF">FOZ61_001925</name>
</gene>
<dbReference type="SMART" id="SM00369">
    <property type="entry name" value="LRR_TYP"/>
    <property type="match status" value="2"/>
</dbReference>
<dbReference type="SUPFAM" id="SSF54928">
    <property type="entry name" value="RNA-binding domain, RBD"/>
    <property type="match status" value="2"/>
</dbReference>
<dbReference type="InterPro" id="IPR001611">
    <property type="entry name" value="Leu-rich_rpt"/>
</dbReference>
<dbReference type="InterPro" id="IPR035979">
    <property type="entry name" value="RBD_domain_sf"/>
</dbReference>
<dbReference type="SUPFAM" id="SSF52058">
    <property type="entry name" value="L domain-like"/>
    <property type="match status" value="1"/>
</dbReference>
<dbReference type="PROSITE" id="PS50102">
    <property type="entry name" value="RRM"/>
    <property type="match status" value="2"/>
</dbReference>
<dbReference type="PANTHER" id="PTHR10552:SF6">
    <property type="entry name" value="U2 SMALL NUCLEAR RIBONUCLEOPROTEIN A"/>
    <property type="match status" value="1"/>
</dbReference>
<proteinExistence type="inferred from homology"/>
<protein>
    <recommendedName>
        <fullName evidence="8">RRM domain-containing protein</fullName>
    </recommendedName>
</protein>
<dbReference type="InterPro" id="IPR032675">
    <property type="entry name" value="LRR_dom_sf"/>
</dbReference>
<evidence type="ECO:0000256" key="6">
    <source>
        <dbReference type="PROSITE-ProRule" id="PRU00176"/>
    </source>
</evidence>
<keyword evidence="2" id="KW-0433">Leucine-rich repeat</keyword>
<feature type="region of interest" description="Disordered" evidence="7">
    <location>
        <begin position="357"/>
        <end position="382"/>
    </location>
</feature>
<evidence type="ECO:0000256" key="3">
    <source>
        <dbReference type="ARBA" id="ARBA00022737"/>
    </source>
</evidence>
<dbReference type="Pfam" id="PF14580">
    <property type="entry name" value="LRR_9"/>
    <property type="match status" value="1"/>
</dbReference>
<dbReference type="EMBL" id="JABAHT010000150">
    <property type="protein sequence ID" value="KAF4663122.1"/>
    <property type="molecule type" value="Genomic_DNA"/>
</dbReference>
<dbReference type="InterPro" id="IPR000504">
    <property type="entry name" value="RRM_dom"/>
</dbReference>
<dbReference type="GO" id="GO:0000398">
    <property type="term" value="P:mRNA splicing, via spliceosome"/>
    <property type="evidence" value="ECO:0007669"/>
    <property type="project" value="InterPro"/>
</dbReference>
<feature type="domain" description="RRM" evidence="8">
    <location>
        <begin position="536"/>
        <end position="621"/>
    </location>
</feature>
<dbReference type="Gene3D" id="3.30.70.330">
    <property type="match status" value="2"/>
</dbReference>
<keyword evidence="4" id="KW-0539">Nucleus</keyword>
<evidence type="ECO:0000256" key="7">
    <source>
        <dbReference type="SAM" id="MobiDB-lite"/>
    </source>
</evidence>
<evidence type="ECO:0000256" key="1">
    <source>
        <dbReference type="ARBA" id="ARBA00004123"/>
    </source>
</evidence>
<evidence type="ECO:0000259" key="8">
    <source>
        <dbReference type="PROSITE" id="PS50102"/>
    </source>
</evidence>
<feature type="domain" description="RRM" evidence="8">
    <location>
        <begin position="409"/>
        <end position="498"/>
    </location>
</feature>
<dbReference type="GO" id="GO:0005634">
    <property type="term" value="C:nucleus"/>
    <property type="evidence" value="ECO:0007669"/>
    <property type="project" value="UniProtKB-SubCell"/>
</dbReference>
<dbReference type="InterPro" id="IPR044640">
    <property type="entry name" value="RU2A"/>
</dbReference>
<evidence type="ECO:0000256" key="5">
    <source>
        <dbReference type="ARBA" id="ARBA00024196"/>
    </source>
</evidence>
<dbReference type="SMART" id="SM00360">
    <property type="entry name" value="RRM"/>
    <property type="match status" value="2"/>
</dbReference>
<feature type="region of interest" description="Disordered" evidence="7">
    <location>
        <begin position="657"/>
        <end position="722"/>
    </location>
</feature>
<dbReference type="Gene3D" id="3.80.10.10">
    <property type="entry name" value="Ribonuclease Inhibitor"/>
    <property type="match status" value="1"/>
</dbReference>
<name>A0A7J6LUY6_PEROL</name>
<reference evidence="9 10" key="1">
    <citation type="submission" date="2020-04" db="EMBL/GenBank/DDBJ databases">
        <title>Perkinsus olseni comparative genomics.</title>
        <authorList>
            <person name="Bogema D.R."/>
        </authorList>
    </citation>
    <scope>NUCLEOTIDE SEQUENCE [LARGE SCALE GENOMIC DNA]</scope>
    <source>
        <strain evidence="9">ATCC PRA-179</strain>
    </source>
</reference>
<sequence>MRLTADLIEQSGEQMITPAGDRALVLRGLKIPVMENLSATKDHYDCLDLTDNDIAKIPNDSAPLTRLRTLMLANNRISRIGSTCFDNMPNLTSVVLTNNRLEKLQDLYPLGQLRHLERLTVLDNEVCNVQHYRLFLIHILPKTVRFIDFARVKDKEREAAAKLFGGPEGEKFLLKIAPRITAEEEDSANKAEANAKENVPNGASADRGLLLARIKEAIEAASSMEEVTKLEKALRTGEIPPEIEARLSSSSSAADATTSKDVQVIGCDDRSSIDCDCPIEWHHHHLLVGTTPRPVLSLSRPAPLRQSTMGNARKALAVETVGGEVAEANPVGGAEGPVGKVEVGGARGPGIAAAVVTAEDPDRDRPRAPKALGVQDLGSAPPDGSIDPQQLLLQQAMLPGGAGANKKAKELYVGNLAQGQATQANIRAFFNNALSALPEYQQKYAALLPTGAVREVRMSAEGMYAFVEFASEEIAVTCLELDKAEFLGRPVKIGRPTGLVLPGPPPPPMDVSVLRNQGFLPTKAMPSNPSQNRKQRELYVGNLAIGVVTPQVLHELFEPACKVLPDYDPALGPPVLQADIRGDGRFAFVEFQNDRLATAALSIFNGMEVLGRRLIVSRPQGFVESPSAGGLPAPASQQQWNAMPQQASICGWGMTSTSGGQGWSGGPPMLQQQAWGAGGFSDNANAMPVQNPRSFGGQGEGQDAAARAGAEAAQALLGGGSQ</sequence>
<feature type="compositionally biased region" description="Low complexity" evidence="7">
    <location>
        <begin position="701"/>
        <end position="716"/>
    </location>
</feature>
<evidence type="ECO:0000313" key="9">
    <source>
        <dbReference type="EMBL" id="KAF4663122.1"/>
    </source>
</evidence>
<dbReference type="AlphaFoldDB" id="A0A7J6LUY6"/>
<dbReference type="PROSITE" id="PS51450">
    <property type="entry name" value="LRR"/>
    <property type="match status" value="1"/>
</dbReference>
<dbReference type="InterPro" id="IPR012677">
    <property type="entry name" value="Nucleotide-bd_a/b_plait_sf"/>
</dbReference>
<evidence type="ECO:0000256" key="4">
    <source>
        <dbReference type="ARBA" id="ARBA00023242"/>
    </source>
</evidence>
<keyword evidence="6" id="KW-0694">RNA-binding</keyword>
<comment type="caution">
    <text evidence="9">The sequence shown here is derived from an EMBL/GenBank/DDBJ whole genome shotgun (WGS) entry which is preliminary data.</text>
</comment>
<comment type="similarity">
    <text evidence="5">Belongs to the U2 small nuclear ribonucleoprotein A family.</text>
</comment>
<dbReference type="OrthoDB" id="433501at2759"/>
<dbReference type="PANTHER" id="PTHR10552">
    <property type="entry name" value="U2 SMALL NUCLEAR RIBONUCLEOPROTEIN A"/>
    <property type="match status" value="1"/>
</dbReference>
<dbReference type="InterPro" id="IPR003591">
    <property type="entry name" value="Leu-rich_rpt_typical-subtyp"/>
</dbReference>
<dbReference type="GO" id="GO:0030620">
    <property type="term" value="F:U2 snRNA binding"/>
    <property type="evidence" value="ECO:0007669"/>
    <property type="project" value="InterPro"/>
</dbReference>
<dbReference type="Proteomes" id="UP000570595">
    <property type="component" value="Unassembled WGS sequence"/>
</dbReference>
<evidence type="ECO:0000256" key="2">
    <source>
        <dbReference type="ARBA" id="ARBA00022614"/>
    </source>
</evidence>
<accession>A0A7J6LUY6</accession>
<evidence type="ECO:0000313" key="10">
    <source>
        <dbReference type="Proteomes" id="UP000570595"/>
    </source>
</evidence>